<name>A0AAV2AL09_9ARAC</name>
<dbReference type="GO" id="GO:0005634">
    <property type="term" value="C:nucleus"/>
    <property type="evidence" value="ECO:0007669"/>
    <property type="project" value="UniProtKB-SubCell"/>
</dbReference>
<feature type="compositionally biased region" description="Basic residues" evidence="5">
    <location>
        <begin position="118"/>
        <end position="128"/>
    </location>
</feature>
<keyword evidence="2 4" id="KW-0238">DNA-binding</keyword>
<feature type="compositionally biased region" description="Polar residues" evidence="5">
    <location>
        <begin position="405"/>
        <end position="416"/>
    </location>
</feature>
<dbReference type="PANTHER" id="PTHR45781:SF1">
    <property type="entry name" value="HMG BOX DOMAIN-CONTAINING PROTEIN"/>
    <property type="match status" value="1"/>
</dbReference>
<dbReference type="AlphaFoldDB" id="A0AAV2AL09"/>
<gene>
    <name evidence="7" type="ORF">LARSCL_LOCUS13101</name>
</gene>
<feature type="compositionally biased region" description="Low complexity" evidence="5">
    <location>
        <begin position="129"/>
        <end position="146"/>
    </location>
</feature>
<accession>A0AAV2AL09</accession>
<feature type="compositionally biased region" description="Low complexity" evidence="5">
    <location>
        <begin position="255"/>
        <end position="265"/>
    </location>
</feature>
<reference evidence="7 8" key="1">
    <citation type="submission" date="2024-04" db="EMBL/GenBank/DDBJ databases">
        <authorList>
            <person name="Rising A."/>
            <person name="Reimegard J."/>
            <person name="Sonavane S."/>
            <person name="Akerstrom W."/>
            <person name="Nylinder S."/>
            <person name="Hedman E."/>
            <person name="Kallberg Y."/>
        </authorList>
    </citation>
    <scope>NUCLEOTIDE SEQUENCE [LARGE SCALE GENOMIC DNA]</scope>
</reference>
<evidence type="ECO:0000256" key="5">
    <source>
        <dbReference type="SAM" id="MobiDB-lite"/>
    </source>
</evidence>
<feature type="compositionally biased region" description="Basic residues" evidence="5">
    <location>
        <begin position="221"/>
        <end position="231"/>
    </location>
</feature>
<dbReference type="FunFam" id="1.10.30.10:FF:000005">
    <property type="entry name" value="TOX high mobility group box family member 3"/>
    <property type="match status" value="1"/>
</dbReference>
<feature type="region of interest" description="Disordered" evidence="5">
    <location>
        <begin position="184"/>
        <end position="235"/>
    </location>
</feature>
<dbReference type="PRINTS" id="PR00886">
    <property type="entry name" value="HIGHMOBLTY12"/>
</dbReference>
<dbReference type="InterPro" id="IPR036910">
    <property type="entry name" value="HMG_box_dom_sf"/>
</dbReference>
<evidence type="ECO:0000256" key="1">
    <source>
        <dbReference type="ARBA" id="ARBA00004123"/>
    </source>
</evidence>
<evidence type="ECO:0000256" key="2">
    <source>
        <dbReference type="ARBA" id="ARBA00023125"/>
    </source>
</evidence>
<evidence type="ECO:0000313" key="7">
    <source>
        <dbReference type="EMBL" id="CAL1284361.1"/>
    </source>
</evidence>
<dbReference type="PROSITE" id="PS50118">
    <property type="entry name" value="HMG_BOX_2"/>
    <property type="match status" value="1"/>
</dbReference>
<dbReference type="SMART" id="SM00398">
    <property type="entry name" value="HMG"/>
    <property type="match status" value="1"/>
</dbReference>
<feature type="region of interest" description="Disordered" evidence="5">
    <location>
        <begin position="405"/>
        <end position="436"/>
    </location>
</feature>
<feature type="compositionally biased region" description="Low complexity" evidence="5">
    <location>
        <begin position="189"/>
        <end position="206"/>
    </location>
</feature>
<dbReference type="CDD" id="cd21995">
    <property type="entry name" value="HMG-box_TOX-like"/>
    <property type="match status" value="1"/>
</dbReference>
<keyword evidence="8" id="KW-1185">Reference proteome</keyword>
<protein>
    <recommendedName>
        <fullName evidence="6">HMG box domain-containing protein</fullName>
    </recommendedName>
</protein>
<comment type="subcellular location">
    <subcellularLocation>
        <location evidence="1">Nucleus</location>
    </subcellularLocation>
</comment>
<proteinExistence type="predicted"/>
<feature type="domain" description="HMG box" evidence="6">
    <location>
        <begin position="326"/>
        <end position="394"/>
    </location>
</feature>
<dbReference type="InterPro" id="IPR051365">
    <property type="entry name" value="TOX_HMG-box_domain"/>
</dbReference>
<feature type="compositionally biased region" description="Basic residues" evidence="5">
    <location>
        <begin position="308"/>
        <end position="321"/>
    </location>
</feature>
<dbReference type="Gene3D" id="1.10.30.10">
    <property type="entry name" value="High mobility group box domain"/>
    <property type="match status" value="1"/>
</dbReference>
<dbReference type="GO" id="GO:0031490">
    <property type="term" value="F:chromatin DNA binding"/>
    <property type="evidence" value="ECO:0007669"/>
    <property type="project" value="TreeGrafter"/>
</dbReference>
<feature type="DNA-binding region" description="HMG box" evidence="4">
    <location>
        <begin position="326"/>
        <end position="394"/>
    </location>
</feature>
<evidence type="ECO:0000259" key="6">
    <source>
        <dbReference type="PROSITE" id="PS50118"/>
    </source>
</evidence>
<feature type="region of interest" description="Disordered" evidence="5">
    <location>
        <begin position="541"/>
        <end position="566"/>
    </location>
</feature>
<feature type="compositionally biased region" description="Low complexity" evidence="5">
    <location>
        <begin position="81"/>
        <end position="90"/>
    </location>
</feature>
<dbReference type="EMBL" id="CAXIEN010000178">
    <property type="protein sequence ID" value="CAL1284361.1"/>
    <property type="molecule type" value="Genomic_DNA"/>
</dbReference>
<dbReference type="PANTHER" id="PTHR45781">
    <property type="entry name" value="AGAP000281-PA"/>
    <property type="match status" value="1"/>
</dbReference>
<evidence type="ECO:0000256" key="4">
    <source>
        <dbReference type="PROSITE-ProRule" id="PRU00267"/>
    </source>
</evidence>
<dbReference type="InterPro" id="IPR009071">
    <property type="entry name" value="HMG_box_dom"/>
</dbReference>
<dbReference type="SUPFAM" id="SSF47095">
    <property type="entry name" value="HMG-box"/>
    <property type="match status" value="1"/>
</dbReference>
<keyword evidence="3 4" id="KW-0539">Nucleus</keyword>
<evidence type="ECO:0000313" key="8">
    <source>
        <dbReference type="Proteomes" id="UP001497382"/>
    </source>
</evidence>
<evidence type="ECO:0000256" key="3">
    <source>
        <dbReference type="ARBA" id="ARBA00023242"/>
    </source>
</evidence>
<feature type="region of interest" description="Disordered" evidence="5">
    <location>
        <begin position="250"/>
        <end position="330"/>
    </location>
</feature>
<feature type="compositionally biased region" description="Low complexity" evidence="5">
    <location>
        <begin position="59"/>
        <end position="70"/>
    </location>
</feature>
<feature type="region of interest" description="Disordered" evidence="5">
    <location>
        <begin position="34"/>
        <end position="155"/>
    </location>
</feature>
<feature type="compositionally biased region" description="Polar residues" evidence="5">
    <location>
        <begin position="543"/>
        <end position="555"/>
    </location>
</feature>
<feature type="compositionally biased region" description="Low complexity" evidence="5">
    <location>
        <begin position="556"/>
        <end position="566"/>
    </location>
</feature>
<comment type="caution">
    <text evidence="7">The sequence shown here is derived from an EMBL/GenBank/DDBJ whole genome shotgun (WGS) entry which is preliminary data.</text>
</comment>
<sequence>MGDLEIMSPIAQSILQWDKACHDESVDNFDLAMAMNGNGQENGDGYIDHPLSHQEQPTQQQQQSSNNNQQHLMSPPPQMSPSPCSQTSSMERIGPVMTAITTTPSPPTMMTSFSGSPQHHHQQQHHQASHIQQQQLSQHQQQQQHQYGNHHPNDMYMLQIAPGSMMPPQSVQFHVQQYAIPTSYSNGPMQQSHLHMAHAQQQQQHPQGHHHPVPHQQQQQHHIHPHHHQLHHQQQLLPPSPMLALQLGAPRHQRPGSVGSSPPGSNHTSPGLETSEDSDDSGHLSQLICGMKRPSPEPVERPPSAGKPIKKPKVQKKKKKRDPNEPQKPVSAYALFFRDTQAAIKGQNPNASFGEVSKIVASMWDGLDIDHKNVYKKKTEAAKKEYLKALAAYRASLVSKAANDQSDNIYGSNGPNGSTPTSMSTSMSGQSLSPLQKKSPLLTSLMEGTPPSNMQTMSNQQSMLMGQNPMNGVHHPHMMPQHMSPHSSTPPSHQILHQMLSPGAQQQQQQMMHMGSPPPPSSHMMQQHHNMQMASINNNNNNISYTPNMSPQLTHQQAQQQQQQQQGMMCTSPLQNSCSRGGETQQDWDRDYCNNDCVVSHCR</sequence>
<feature type="compositionally biased region" description="Low complexity" evidence="5">
    <location>
        <begin position="417"/>
        <end position="436"/>
    </location>
</feature>
<feature type="compositionally biased region" description="Low complexity" evidence="5">
    <location>
        <begin position="97"/>
        <end position="117"/>
    </location>
</feature>
<dbReference type="GO" id="GO:0006357">
    <property type="term" value="P:regulation of transcription by RNA polymerase II"/>
    <property type="evidence" value="ECO:0007669"/>
    <property type="project" value="TreeGrafter"/>
</dbReference>
<organism evidence="7 8">
    <name type="scientific">Larinioides sclopetarius</name>
    <dbReference type="NCBI Taxonomy" id="280406"/>
    <lineage>
        <taxon>Eukaryota</taxon>
        <taxon>Metazoa</taxon>
        <taxon>Ecdysozoa</taxon>
        <taxon>Arthropoda</taxon>
        <taxon>Chelicerata</taxon>
        <taxon>Arachnida</taxon>
        <taxon>Araneae</taxon>
        <taxon>Araneomorphae</taxon>
        <taxon>Entelegynae</taxon>
        <taxon>Araneoidea</taxon>
        <taxon>Araneidae</taxon>
        <taxon>Larinioides</taxon>
    </lineage>
</organism>
<dbReference type="Pfam" id="PF00505">
    <property type="entry name" value="HMG_box"/>
    <property type="match status" value="1"/>
</dbReference>
<dbReference type="Proteomes" id="UP001497382">
    <property type="component" value="Unassembled WGS sequence"/>
</dbReference>